<keyword evidence="6" id="KW-1185">Reference proteome</keyword>
<dbReference type="SUPFAM" id="SSF51011">
    <property type="entry name" value="Glycosyl hydrolase domain"/>
    <property type="match status" value="1"/>
</dbReference>
<dbReference type="EMBL" id="JAUCBP010000012">
    <property type="protein sequence ID" value="MDM7861658.1"/>
    <property type="molecule type" value="Genomic_DNA"/>
</dbReference>
<dbReference type="InterPro" id="IPR045857">
    <property type="entry name" value="O16G_dom_2"/>
</dbReference>
<name>A0ABT7SZP2_9ALTE</name>
<dbReference type="PANTHER" id="PTHR10357:SF210">
    <property type="entry name" value="MALTODEXTRIN GLUCOSIDASE"/>
    <property type="match status" value="1"/>
</dbReference>
<comment type="caution">
    <text evidence="5">The sequence shown here is derived from an EMBL/GenBank/DDBJ whole genome shotgun (WGS) entry which is preliminary data.</text>
</comment>
<evidence type="ECO:0000313" key="5">
    <source>
        <dbReference type="EMBL" id="MDM7861658.1"/>
    </source>
</evidence>
<organism evidence="5 6">
    <name type="scientific">Alteromonas arenosi</name>
    <dbReference type="NCBI Taxonomy" id="3055817"/>
    <lineage>
        <taxon>Bacteria</taxon>
        <taxon>Pseudomonadati</taxon>
        <taxon>Pseudomonadota</taxon>
        <taxon>Gammaproteobacteria</taxon>
        <taxon>Alteromonadales</taxon>
        <taxon>Alteromonadaceae</taxon>
        <taxon>Alteromonas/Salinimonas group</taxon>
        <taxon>Alteromonas</taxon>
    </lineage>
</organism>
<dbReference type="PROSITE" id="PS51257">
    <property type="entry name" value="PROKAR_LIPOPROTEIN"/>
    <property type="match status" value="1"/>
</dbReference>
<dbReference type="GO" id="GO:0016787">
    <property type="term" value="F:hydrolase activity"/>
    <property type="evidence" value="ECO:0007669"/>
    <property type="project" value="UniProtKB-KW"/>
</dbReference>
<dbReference type="PANTHER" id="PTHR10357">
    <property type="entry name" value="ALPHA-AMYLASE FAMILY MEMBER"/>
    <property type="match status" value="1"/>
</dbReference>
<dbReference type="CDD" id="cd11338">
    <property type="entry name" value="AmyAc_CMD"/>
    <property type="match status" value="1"/>
</dbReference>
<feature type="chain" id="PRO_5047413440" evidence="3">
    <location>
        <begin position="24"/>
        <end position="639"/>
    </location>
</feature>
<feature type="signal peptide" evidence="3">
    <location>
        <begin position="1"/>
        <end position="23"/>
    </location>
</feature>
<evidence type="ECO:0000256" key="2">
    <source>
        <dbReference type="ARBA" id="ARBA00023295"/>
    </source>
</evidence>
<evidence type="ECO:0000313" key="6">
    <source>
        <dbReference type="Proteomes" id="UP001234343"/>
    </source>
</evidence>
<dbReference type="Proteomes" id="UP001234343">
    <property type="component" value="Unassembled WGS sequence"/>
</dbReference>
<dbReference type="SUPFAM" id="SSF51445">
    <property type="entry name" value="(Trans)glycosidases"/>
    <property type="match status" value="1"/>
</dbReference>
<dbReference type="InterPro" id="IPR017853">
    <property type="entry name" value="GH"/>
</dbReference>
<proteinExistence type="predicted"/>
<gene>
    <name evidence="5" type="ORF">QTP81_13740</name>
</gene>
<accession>A0ABT7SZP2</accession>
<dbReference type="Pfam" id="PF00128">
    <property type="entry name" value="Alpha-amylase"/>
    <property type="match status" value="2"/>
</dbReference>
<keyword evidence="3" id="KW-0732">Signal</keyword>
<keyword evidence="2" id="KW-0326">Glycosidase</keyword>
<dbReference type="RefSeq" id="WP_289366303.1">
    <property type="nucleotide sequence ID" value="NZ_JAUCBP010000012.1"/>
</dbReference>
<dbReference type="InterPro" id="IPR006047">
    <property type="entry name" value="GH13_cat_dom"/>
</dbReference>
<keyword evidence="1 5" id="KW-0378">Hydrolase</keyword>
<evidence type="ECO:0000256" key="3">
    <source>
        <dbReference type="SAM" id="SignalP"/>
    </source>
</evidence>
<protein>
    <submittedName>
        <fullName evidence="5">Glycoside hydrolase family 13 protein</fullName>
    </submittedName>
</protein>
<evidence type="ECO:0000259" key="4">
    <source>
        <dbReference type="SMART" id="SM00642"/>
    </source>
</evidence>
<sequence>MSRIKPVSLSVAAALLLSACSKAPEPNPIDQPPEWAKSAIWYQIFVERFNNGDTSNDPTIADLQGGYPGFVPDSWQITPWTQNWYAPDPYFADVKGKIDTGGYPIENFETMTSLRRYGGDLQGVIEKLDYIKALGVNAIYFNPLNDSPSLHKFDARHWRHIDVNFGPDPEGDKALIAQEDPADPSTWVMTSADQMFVELIAQAKQRGIRVILDYSWNHTGNTFWAWQDVLENQQDSQYADWYWVDQFDDPATPENEFSFHGWFGVAQMPEIKETVRVDHYDGIEVFEGQLYSEAAKQHIFAVTKRWLDPNGDGDPSDGLDGYRLDVAAEVPLGFWREYREFVRSINPDAYLIGEIWWEQWPNTLMDPASVLQGDIYDAVMNYRWYRAARSFFAQPEDKLSATELVDRLNELQQGYPEAFGLAMMNMSASHDTPRLLTSFYNDNRYKFNAKALPDNDYKIGKPDELTYQRVKAFLAFQFTQPGAPQIYAGDEMGMWGSDDPHNRKPLIWPGIDFDDESGHPHGKERAPDKVEFDAELHAFYQSLTQLRAQNPVLVDGATDYYHVDDDKQILAYARTNEAGERVYVAFNMAFSVQPMPLPLGFMADTKIRLWQSDAPEVREFVTQQPISMRPFTASIVIMP</sequence>
<dbReference type="Gene3D" id="3.20.20.80">
    <property type="entry name" value="Glycosidases"/>
    <property type="match status" value="2"/>
</dbReference>
<dbReference type="SMART" id="SM00642">
    <property type="entry name" value="Aamy"/>
    <property type="match status" value="1"/>
</dbReference>
<evidence type="ECO:0000256" key="1">
    <source>
        <dbReference type="ARBA" id="ARBA00022801"/>
    </source>
</evidence>
<feature type="domain" description="Glycosyl hydrolase family 13 catalytic" evidence="4">
    <location>
        <begin position="43"/>
        <end position="547"/>
    </location>
</feature>
<reference evidence="5 6" key="1">
    <citation type="submission" date="2023-06" db="EMBL/GenBank/DDBJ databases">
        <title>Alteromonas sp. ASW11-36 isolated from intertidal sand.</title>
        <authorList>
            <person name="Li Y."/>
        </authorList>
    </citation>
    <scope>NUCLEOTIDE SEQUENCE [LARGE SCALE GENOMIC DNA]</scope>
    <source>
        <strain evidence="5 6">ASW11-36</strain>
    </source>
</reference>
<dbReference type="Gene3D" id="3.90.400.10">
    <property type="entry name" value="Oligo-1,6-glucosidase, Domain 2"/>
    <property type="match status" value="1"/>
</dbReference>